<dbReference type="Pfam" id="PF20152">
    <property type="entry name" value="DUF6534"/>
    <property type="match status" value="1"/>
</dbReference>
<protein>
    <recommendedName>
        <fullName evidence="3">DUF6534 domain-containing protein</fullName>
    </recommendedName>
</protein>
<dbReference type="EMBL" id="CP144535">
    <property type="protein sequence ID" value="WWC62659.1"/>
    <property type="molecule type" value="Genomic_DNA"/>
</dbReference>
<evidence type="ECO:0000313" key="5">
    <source>
        <dbReference type="EMBL" id="WWC62659.1"/>
    </source>
</evidence>
<organism evidence="4">
    <name type="scientific">Kwoniella dejecticola CBS 10117</name>
    <dbReference type="NCBI Taxonomy" id="1296121"/>
    <lineage>
        <taxon>Eukaryota</taxon>
        <taxon>Fungi</taxon>
        <taxon>Dikarya</taxon>
        <taxon>Basidiomycota</taxon>
        <taxon>Agaricomycotina</taxon>
        <taxon>Tremellomycetes</taxon>
        <taxon>Tremellales</taxon>
        <taxon>Cryptococcaceae</taxon>
        <taxon>Kwoniella</taxon>
    </lineage>
</organism>
<sequence>MAEAIPIGLTPEQVEELSFGVFGANKGFNLGPFLLGCLWDAVLFGVLTQQYTDWWIFSKPTERRPITWLTHWIIFASTAWTGTVIYYTLRNFVYYFGQYKVFAFIDLALIWPILGAAMSAPVQLFYAHRSYRLNGDNIFLLILFVCMVLTEIALTIVIAVKGSVVETIFGAAAVQSLVRAWQVVTMSTDVLMTVTLAWGLWKSRTGWSHTDALVKKLLLITIETQMAPTIVMLAFVISWTINSTSTLGLFFDLCIPKAYTVGYLATLNSRYALRRDNSLGSGQKQSSEPKLNTYPLGSSRLQQATVQIDTETYTESYQMQPTRSGVNREPQLYEVKEHEDEDSVENLDYAANLSRKNLNDPSTSA</sequence>
<keyword evidence="2" id="KW-0472">Membrane</keyword>
<evidence type="ECO:0000256" key="1">
    <source>
        <dbReference type="SAM" id="MobiDB-lite"/>
    </source>
</evidence>
<dbReference type="KEGG" id="kdj:28968995"/>
<feature type="transmembrane region" description="Helical" evidence="2">
    <location>
        <begin position="27"/>
        <end position="47"/>
    </location>
</feature>
<evidence type="ECO:0000313" key="4">
    <source>
        <dbReference type="EMBL" id="OBR84438.1"/>
    </source>
</evidence>
<dbReference type="AlphaFoldDB" id="A0A1A6A307"/>
<name>A0A1A6A307_9TREE</name>
<keyword evidence="2" id="KW-1133">Transmembrane helix</keyword>
<dbReference type="GeneID" id="28968995"/>
<reference evidence="5" key="2">
    <citation type="submission" date="2013-07" db="EMBL/GenBank/DDBJ databases">
        <authorList>
            <consortium name="The Broad Institute Genome Sequencing Platform"/>
            <person name="Cuomo C."/>
            <person name="Litvintseva A."/>
            <person name="Chen Y."/>
            <person name="Heitman J."/>
            <person name="Sun S."/>
            <person name="Springer D."/>
            <person name="Dromer F."/>
            <person name="Young S.K."/>
            <person name="Zeng Q."/>
            <person name="Gargeya S."/>
            <person name="Fitzgerald M."/>
            <person name="Abouelleil A."/>
            <person name="Alvarado L."/>
            <person name="Berlin A.M."/>
            <person name="Chapman S.B."/>
            <person name="Dewar J."/>
            <person name="Goldberg J."/>
            <person name="Griggs A."/>
            <person name="Gujja S."/>
            <person name="Hansen M."/>
            <person name="Howarth C."/>
            <person name="Imamovic A."/>
            <person name="Larimer J."/>
            <person name="McCowan C."/>
            <person name="Murphy C."/>
            <person name="Pearson M."/>
            <person name="Priest M."/>
            <person name="Roberts A."/>
            <person name="Saif S."/>
            <person name="Shea T."/>
            <person name="Sykes S."/>
            <person name="Wortman J."/>
            <person name="Nusbaum C."/>
            <person name="Birren B."/>
        </authorList>
    </citation>
    <scope>NUCLEOTIDE SEQUENCE</scope>
    <source>
        <strain evidence="5">CBS 10117</strain>
    </source>
</reference>
<accession>A0A1A6A307</accession>
<dbReference type="PANTHER" id="PTHR40465">
    <property type="entry name" value="CHROMOSOME 1, WHOLE GENOME SHOTGUN SEQUENCE"/>
    <property type="match status" value="1"/>
</dbReference>
<dbReference type="EMBL" id="KI894032">
    <property type="protein sequence ID" value="OBR84438.1"/>
    <property type="molecule type" value="Genomic_DNA"/>
</dbReference>
<feature type="transmembrane region" description="Helical" evidence="2">
    <location>
        <begin position="217"/>
        <end position="241"/>
    </location>
</feature>
<dbReference type="STRING" id="1296121.A0A1A6A307"/>
<feature type="transmembrane region" description="Helical" evidence="2">
    <location>
        <begin position="138"/>
        <end position="160"/>
    </location>
</feature>
<keyword evidence="2" id="KW-0812">Transmembrane</keyword>
<feature type="transmembrane region" description="Helical" evidence="2">
    <location>
        <begin position="68"/>
        <end position="89"/>
    </location>
</feature>
<reference evidence="4" key="1">
    <citation type="submission" date="2013-07" db="EMBL/GenBank/DDBJ databases">
        <title>The Genome Sequence of Cryptococcus dejecticola CBS10117.</title>
        <authorList>
            <consortium name="The Broad Institute Genome Sequencing Platform"/>
            <person name="Cuomo C."/>
            <person name="Litvintseva A."/>
            <person name="Chen Y."/>
            <person name="Heitman J."/>
            <person name="Sun S."/>
            <person name="Springer D."/>
            <person name="Dromer F."/>
            <person name="Young S.K."/>
            <person name="Zeng Q."/>
            <person name="Gargeya S."/>
            <person name="Fitzgerald M."/>
            <person name="Abouelleil A."/>
            <person name="Alvarado L."/>
            <person name="Berlin A.M."/>
            <person name="Chapman S.B."/>
            <person name="Dewar J."/>
            <person name="Goldberg J."/>
            <person name="Griggs A."/>
            <person name="Gujja S."/>
            <person name="Hansen M."/>
            <person name="Howarth C."/>
            <person name="Imamovic A."/>
            <person name="Larimer J."/>
            <person name="McCowan C."/>
            <person name="Murphy C."/>
            <person name="Pearson M."/>
            <person name="Priest M."/>
            <person name="Roberts A."/>
            <person name="Saif S."/>
            <person name="Shea T."/>
            <person name="Sykes S."/>
            <person name="Wortman J."/>
            <person name="Nusbaum C."/>
            <person name="Birren B."/>
        </authorList>
    </citation>
    <scope>NUCLEOTIDE SEQUENCE [LARGE SCALE GENOMIC DNA]</scope>
    <source>
        <strain evidence="4">CBS 10117</strain>
    </source>
</reference>
<dbReference type="OrthoDB" id="2562480at2759"/>
<feature type="transmembrane region" description="Helical" evidence="2">
    <location>
        <begin position="101"/>
        <end position="126"/>
    </location>
</feature>
<evidence type="ECO:0000259" key="3">
    <source>
        <dbReference type="Pfam" id="PF20152"/>
    </source>
</evidence>
<gene>
    <name evidence="4" type="ORF">I303_05296</name>
    <name evidence="5" type="ORF">I303_105256</name>
</gene>
<feature type="compositionally biased region" description="Polar residues" evidence="1">
    <location>
        <begin position="316"/>
        <end position="325"/>
    </location>
</feature>
<feature type="domain" description="DUF6534" evidence="3">
    <location>
        <begin position="186"/>
        <end position="270"/>
    </location>
</feature>
<evidence type="ECO:0000256" key="2">
    <source>
        <dbReference type="SAM" id="Phobius"/>
    </source>
</evidence>
<dbReference type="Proteomes" id="UP000078595">
    <property type="component" value="Chromosome 6"/>
</dbReference>
<dbReference type="VEuPathDB" id="FungiDB:I303_05296"/>
<feature type="region of interest" description="Disordered" evidence="1">
    <location>
        <begin position="316"/>
        <end position="344"/>
    </location>
</feature>
<reference evidence="5" key="3">
    <citation type="submission" date="2024-02" db="EMBL/GenBank/DDBJ databases">
        <title>Comparative genomics of Cryptococcus and Kwoniella reveals pathogenesis evolution and contrasting modes of karyotype evolution via chromosome fusion or intercentromeric recombination.</title>
        <authorList>
            <person name="Coelho M.A."/>
            <person name="David-Palma M."/>
            <person name="Shea T."/>
            <person name="Bowers K."/>
            <person name="McGinley-Smith S."/>
            <person name="Mohammad A.W."/>
            <person name="Gnirke A."/>
            <person name="Yurkov A.M."/>
            <person name="Nowrousian M."/>
            <person name="Sun S."/>
            <person name="Cuomo C.A."/>
            <person name="Heitman J."/>
        </authorList>
    </citation>
    <scope>NUCLEOTIDE SEQUENCE</scope>
    <source>
        <strain evidence="5">CBS 10117</strain>
    </source>
</reference>
<proteinExistence type="predicted"/>
<dbReference type="RefSeq" id="XP_018262280.1">
    <property type="nucleotide sequence ID" value="XM_018408589.1"/>
</dbReference>
<dbReference type="PANTHER" id="PTHR40465:SF1">
    <property type="entry name" value="DUF6534 DOMAIN-CONTAINING PROTEIN"/>
    <property type="match status" value="1"/>
</dbReference>
<keyword evidence="6" id="KW-1185">Reference proteome</keyword>
<evidence type="ECO:0000313" key="6">
    <source>
        <dbReference type="Proteomes" id="UP000078595"/>
    </source>
</evidence>
<dbReference type="InterPro" id="IPR045339">
    <property type="entry name" value="DUF6534"/>
</dbReference>